<protein>
    <submittedName>
        <fullName evidence="2">Calcium-binding protein</fullName>
    </submittedName>
</protein>
<dbReference type="InterPro" id="IPR028992">
    <property type="entry name" value="Hedgehog/Intein_dom"/>
</dbReference>
<dbReference type="Pfam" id="PF13403">
    <property type="entry name" value="Hint_2"/>
    <property type="match status" value="1"/>
</dbReference>
<evidence type="ECO:0000313" key="2">
    <source>
        <dbReference type="EMBL" id="NOE20885.1"/>
    </source>
</evidence>
<dbReference type="InterPro" id="IPR010221">
    <property type="entry name" value="VCBS_dom"/>
</dbReference>
<name>A0AA90Z035_9RHOB</name>
<evidence type="ECO:0000259" key="1">
    <source>
        <dbReference type="Pfam" id="PF13403"/>
    </source>
</evidence>
<comment type="caution">
    <text evidence="2">The sequence shown here is derived from an EMBL/GenBank/DDBJ whole genome shotgun (WGS) entry which is preliminary data.</text>
</comment>
<sequence length="310" mass="33137">MVSVPITGELTGDVTGFPPNVETGQPTLDNGNFNPVTQTWTIAAQPANGTASIDPNTGEWTYTVDPTFFDGLDKGEVVFDSFFISVSGTTQAGPFTLPFTGTPDPVEVVIRIEGVCFAAGTLIETESGPLAIETLDAGHMVATADHGLQPIRWIESSRIPPERLCDEPALRPVRISAGSLGSNEPSRDLLVSQQHRILVKGPKVELLFGASEALVAAKHLCGWPGIGIDTSVQTVEYLHVLLDRHEILNAEGAQAESLFLGEEALYSLSSEALRELASIFPDRPTSGHTGFGRAARLILREHEARALACD</sequence>
<dbReference type="AlphaFoldDB" id="A0AA90Z035"/>
<feature type="domain" description="Hedgehog/Intein (Hint)" evidence="1">
    <location>
        <begin position="115"/>
        <end position="261"/>
    </location>
</feature>
<reference evidence="2" key="1">
    <citation type="submission" date="2019-12" db="EMBL/GenBank/DDBJ databases">
        <title>Ruegeria JWLKs population differentiation of coral mucus and skeleton niches.</title>
        <authorList>
            <person name="Luo D."/>
        </authorList>
    </citation>
    <scope>NUCLEOTIDE SEQUENCE</scope>
    <source>
        <strain evidence="2">HKCCD6181</strain>
    </source>
</reference>
<dbReference type="InterPro" id="IPR036844">
    <property type="entry name" value="Hint_dom_sf"/>
</dbReference>
<dbReference type="NCBIfam" id="TIGR01965">
    <property type="entry name" value="VCBS_repeat"/>
    <property type="match status" value="1"/>
</dbReference>
<organism evidence="2 3">
    <name type="scientific">Ruegeria atlantica</name>
    <dbReference type="NCBI Taxonomy" id="81569"/>
    <lineage>
        <taxon>Bacteria</taxon>
        <taxon>Pseudomonadati</taxon>
        <taxon>Pseudomonadota</taxon>
        <taxon>Alphaproteobacteria</taxon>
        <taxon>Rhodobacterales</taxon>
        <taxon>Roseobacteraceae</taxon>
        <taxon>Ruegeria</taxon>
    </lineage>
</organism>
<dbReference type="RefSeq" id="WP_171331953.1">
    <property type="nucleotide sequence ID" value="NZ_WVRA01000017.1"/>
</dbReference>
<dbReference type="Gene3D" id="2.170.16.10">
    <property type="entry name" value="Hedgehog/Intein (Hint) domain"/>
    <property type="match status" value="1"/>
</dbReference>
<accession>A0AA90Z035</accession>
<evidence type="ECO:0000313" key="3">
    <source>
        <dbReference type="Proteomes" id="UP000597886"/>
    </source>
</evidence>
<dbReference type="EMBL" id="WVRA01000017">
    <property type="protein sequence ID" value="NOE20885.1"/>
    <property type="molecule type" value="Genomic_DNA"/>
</dbReference>
<proteinExistence type="predicted"/>
<gene>
    <name evidence="2" type="ORF">GS634_22375</name>
</gene>
<dbReference type="Proteomes" id="UP000597886">
    <property type="component" value="Unassembled WGS sequence"/>
</dbReference>
<dbReference type="SUPFAM" id="SSF51294">
    <property type="entry name" value="Hedgehog/intein (Hint) domain"/>
    <property type="match status" value="1"/>
</dbReference>